<accession>A0A4P7NQY0</accession>
<dbReference type="Proteomes" id="UP000294847">
    <property type="component" value="Chromosome 6"/>
</dbReference>
<feature type="compositionally biased region" description="Polar residues" evidence="1">
    <location>
        <begin position="28"/>
        <end position="46"/>
    </location>
</feature>
<evidence type="ECO:0000313" key="3">
    <source>
        <dbReference type="Proteomes" id="UP000294847"/>
    </source>
</evidence>
<name>A0A4P7NQY0_PYROR</name>
<protein>
    <recommendedName>
        <fullName evidence="4">BZIP domain-containing protein</fullName>
    </recommendedName>
</protein>
<dbReference type="AlphaFoldDB" id="A0A4P7NQY0"/>
<organism evidence="2 3">
    <name type="scientific">Pyricularia oryzae</name>
    <name type="common">Rice blast fungus</name>
    <name type="synonym">Magnaporthe oryzae</name>
    <dbReference type="NCBI Taxonomy" id="318829"/>
    <lineage>
        <taxon>Eukaryota</taxon>
        <taxon>Fungi</taxon>
        <taxon>Dikarya</taxon>
        <taxon>Ascomycota</taxon>
        <taxon>Pezizomycotina</taxon>
        <taxon>Sordariomycetes</taxon>
        <taxon>Sordariomycetidae</taxon>
        <taxon>Magnaporthales</taxon>
        <taxon>Pyriculariaceae</taxon>
        <taxon>Pyricularia</taxon>
    </lineage>
</organism>
<feature type="compositionally biased region" description="Basic and acidic residues" evidence="1">
    <location>
        <begin position="60"/>
        <end position="76"/>
    </location>
</feature>
<feature type="compositionally biased region" description="Acidic residues" evidence="1">
    <location>
        <begin position="201"/>
        <end position="212"/>
    </location>
</feature>
<evidence type="ECO:0000313" key="2">
    <source>
        <dbReference type="EMBL" id="QBZ64709.1"/>
    </source>
</evidence>
<feature type="compositionally biased region" description="Basic and acidic residues" evidence="1">
    <location>
        <begin position="89"/>
        <end position="103"/>
    </location>
</feature>
<feature type="compositionally biased region" description="Polar residues" evidence="1">
    <location>
        <begin position="1"/>
        <end position="14"/>
    </location>
</feature>
<evidence type="ECO:0000256" key="1">
    <source>
        <dbReference type="SAM" id="MobiDB-lite"/>
    </source>
</evidence>
<reference evidence="2 3" key="1">
    <citation type="journal article" date="2019" name="Mol. Biol. Evol.">
        <title>Blast fungal genomes show frequent chromosomal changes, gene gains and losses, and effector gene turnover.</title>
        <authorList>
            <person name="Gomez Luciano L.B."/>
            <person name="Jason Tsai I."/>
            <person name="Chuma I."/>
            <person name="Tosa Y."/>
            <person name="Chen Y.H."/>
            <person name="Li J.Y."/>
            <person name="Li M.Y."/>
            <person name="Jade Lu M.Y."/>
            <person name="Nakayashiki H."/>
            <person name="Li W.H."/>
        </authorList>
    </citation>
    <scope>NUCLEOTIDE SEQUENCE [LARGE SCALE GENOMIC DNA]</scope>
    <source>
        <strain evidence="2">MZ5-1-6</strain>
    </source>
</reference>
<evidence type="ECO:0008006" key="4">
    <source>
        <dbReference type="Google" id="ProtNLM"/>
    </source>
</evidence>
<sequence length="231" mass="25310">MSSHKTSTANTSSGDPDPRNSHQDAVGSESSDPNMHNYSSMPSSLPQGSRKHGSSSKSKQKSDDWSRVTDPEERRRIQNRIAQRKFRSKAREQKEKSDRDSRNVEYAGSSYQVPGADDLGLTESDVAPSGLPWGGVNMHYVVGRGHDDTGSGDRGGASAAAHQRGGSTTETYTYGSDPHYLSPTYPDMKNYAYTGSGSWEGNDDNAEGDDSLYYESTPYYYDYQGSSSRDD</sequence>
<proteinExistence type="predicted"/>
<gene>
    <name evidence="2" type="ORF">PoMZ_06408</name>
</gene>
<feature type="compositionally biased region" description="Low complexity" evidence="1">
    <location>
        <begin position="156"/>
        <end position="176"/>
    </location>
</feature>
<dbReference type="CDD" id="cd14688">
    <property type="entry name" value="bZIP_YAP"/>
    <property type="match status" value="1"/>
</dbReference>
<feature type="region of interest" description="Disordered" evidence="1">
    <location>
        <begin position="1"/>
        <end position="213"/>
    </location>
</feature>
<dbReference type="EMBL" id="CP034209">
    <property type="protein sequence ID" value="QBZ64709.1"/>
    <property type="molecule type" value="Genomic_DNA"/>
</dbReference>
<dbReference type="PANTHER" id="PTHR39607:SF2">
    <property type="entry name" value="BZIP DOMAIN-CONTAINING PROTEIN"/>
    <property type="match status" value="1"/>
</dbReference>
<dbReference type="PANTHER" id="PTHR39607">
    <property type="entry name" value="XANTHOCILLIN BIOSYNTHESIS CLUSTER TRANSCRIPTION FACTOR XANC-RELATED"/>
    <property type="match status" value="1"/>
</dbReference>
<dbReference type="InterPro" id="IPR052635">
    <property type="entry name" value="Sec_Metab_Biosynth_Reg"/>
</dbReference>